<gene>
    <name evidence="6" type="ORF">A946_04150</name>
    <name evidence="7" type="ORF">kam1_721</name>
</gene>
<comment type="cofactor">
    <cofactor evidence="1">
        <name>Zn(2+)</name>
        <dbReference type="ChEBI" id="CHEBI:29105"/>
    </cofactor>
</comment>
<evidence type="ECO:0000259" key="5">
    <source>
        <dbReference type="SMART" id="SM00849"/>
    </source>
</evidence>
<keyword evidence="4" id="KW-0862">Zinc</keyword>
<dbReference type="SMART" id="SM00849">
    <property type="entry name" value="Lactamase_B"/>
    <property type="match status" value="1"/>
</dbReference>
<reference evidence="7" key="2">
    <citation type="journal article" date="2019" name="BMC Genomics">
        <title>Complete genome sequence analysis of the thermoacidophilic verrucomicrobial methanotroph 'Candidatus Methylacidiphilum kamchatkense' strain Kam1 and comparison with its closest relatives.</title>
        <authorList>
            <person name="Kruse T."/>
            <person name="Ratnadevi C.M."/>
            <person name="Erikstad H.A."/>
            <person name="Birkeland N.K."/>
        </authorList>
    </citation>
    <scope>NUCLEOTIDE SEQUENCE</scope>
    <source>
        <strain evidence="7">Kam1</strain>
    </source>
</reference>
<evidence type="ECO:0000313" key="6">
    <source>
        <dbReference type="EMBL" id="KIE58647.1"/>
    </source>
</evidence>
<reference evidence="9" key="3">
    <citation type="submission" date="2019-03" db="EMBL/GenBank/DDBJ databases">
        <title>Complete genome of Methylacidiphilum kamchatkense Kam1.</title>
        <authorList>
            <person name="Kruse T."/>
            <person name="Murarilal Ratnadevi C."/>
            <person name="Erikstad H.-A."/>
            <person name="Birkeland N.-K."/>
        </authorList>
    </citation>
    <scope>NUCLEOTIDE SEQUENCE [LARGE SCALE GENOMIC DNA]</scope>
    <source>
        <strain evidence="9">kam1</strain>
    </source>
</reference>
<organism evidence="7 9">
    <name type="scientific">Methylacidiphilum kamchatkense Kam1</name>
    <dbReference type="NCBI Taxonomy" id="1202785"/>
    <lineage>
        <taxon>Bacteria</taxon>
        <taxon>Pseudomonadati</taxon>
        <taxon>Verrucomicrobiota</taxon>
        <taxon>Methylacidiphilae</taxon>
        <taxon>Methylacidiphilales</taxon>
        <taxon>Methylacidiphilaceae</taxon>
        <taxon>Methylacidiphilum (ex Ratnadevi et al. 2023)</taxon>
    </lineage>
</organism>
<feature type="domain" description="Metallo-beta-lactamase" evidence="5">
    <location>
        <begin position="94"/>
        <end position="252"/>
    </location>
</feature>
<accession>A0A0C1RKS8</accession>
<dbReference type="AlphaFoldDB" id="A0A0C1RKS8"/>
<evidence type="ECO:0000256" key="1">
    <source>
        <dbReference type="ARBA" id="ARBA00001947"/>
    </source>
</evidence>
<keyword evidence="2" id="KW-0479">Metal-binding</keyword>
<evidence type="ECO:0000313" key="7">
    <source>
        <dbReference type="EMBL" id="QDQ41967.1"/>
    </source>
</evidence>
<protein>
    <submittedName>
        <fullName evidence="6 7">Beta-lactamase</fullName>
    </submittedName>
</protein>
<dbReference type="Pfam" id="PF00753">
    <property type="entry name" value="Lactamase_B"/>
    <property type="match status" value="1"/>
</dbReference>
<dbReference type="Gene3D" id="3.60.15.10">
    <property type="entry name" value="Ribonuclease Z/Hydroxyacylglutathione hydrolase-like"/>
    <property type="match status" value="1"/>
</dbReference>
<keyword evidence="8" id="KW-1185">Reference proteome</keyword>
<dbReference type="InterPro" id="IPR036866">
    <property type="entry name" value="RibonucZ/Hydroxyglut_hydro"/>
</dbReference>
<dbReference type="KEGG" id="mkc:kam1_721"/>
<evidence type="ECO:0000256" key="3">
    <source>
        <dbReference type="ARBA" id="ARBA00022801"/>
    </source>
</evidence>
<dbReference type="GO" id="GO:0046872">
    <property type="term" value="F:metal ion binding"/>
    <property type="evidence" value="ECO:0007669"/>
    <property type="project" value="UniProtKB-KW"/>
</dbReference>
<dbReference type="InterPro" id="IPR001279">
    <property type="entry name" value="Metallo-B-lactamas"/>
</dbReference>
<keyword evidence="3 7" id="KW-0378">Hydrolase</keyword>
<dbReference type="OrthoDB" id="9802248at2"/>
<evidence type="ECO:0000256" key="2">
    <source>
        <dbReference type="ARBA" id="ARBA00022723"/>
    </source>
</evidence>
<dbReference type="RefSeq" id="WP_039721123.1">
    <property type="nucleotide sequence ID" value="NZ_CP037899.1"/>
</dbReference>
<dbReference type="EMBL" id="CP037899">
    <property type="protein sequence ID" value="QDQ41967.1"/>
    <property type="molecule type" value="Genomic_DNA"/>
</dbReference>
<dbReference type="InterPro" id="IPR051453">
    <property type="entry name" value="MBL_Glyoxalase_II"/>
</dbReference>
<dbReference type="PANTHER" id="PTHR46233">
    <property type="entry name" value="HYDROXYACYLGLUTATHIONE HYDROLASE GLOC"/>
    <property type="match status" value="1"/>
</dbReference>
<dbReference type="Proteomes" id="UP000031594">
    <property type="component" value="Unassembled WGS sequence"/>
</dbReference>
<dbReference type="Proteomes" id="UP000315925">
    <property type="component" value="Chromosome"/>
</dbReference>
<reference evidence="6 8" key="1">
    <citation type="submission" date="2014-08" db="EMBL/GenBank/DDBJ databases">
        <title>Methylacidiphilum kamchatkense strain Kam1 draft genome sequence.</title>
        <authorList>
            <person name="Birkeland N.-K."/>
            <person name="Erikstad H.A."/>
        </authorList>
    </citation>
    <scope>NUCLEOTIDE SEQUENCE [LARGE SCALE GENOMIC DNA]</scope>
    <source>
        <strain evidence="6 8">Kam1</strain>
    </source>
</reference>
<dbReference type="SUPFAM" id="SSF56281">
    <property type="entry name" value="Metallo-hydrolase/oxidoreductase"/>
    <property type="match status" value="1"/>
</dbReference>
<dbReference type="STRING" id="1202785.A946_04150"/>
<dbReference type="EMBL" id="JQNX01000003">
    <property type="protein sequence ID" value="KIE58647.1"/>
    <property type="molecule type" value="Genomic_DNA"/>
</dbReference>
<evidence type="ECO:0000313" key="9">
    <source>
        <dbReference type="Proteomes" id="UP000315925"/>
    </source>
</evidence>
<proteinExistence type="predicted"/>
<sequence length="271" mass="29584">MIPLEDNYIDVIGKAQRGLNISDEELAKRAAVPFEKLQKVKEGVLDEEVLARIAPVLGLGKKALLDLAKGLYYPKDQGVIPGFFHFNTRWEDMTVNNYLLWDTTTKEAAAFDTGGNCTEMLDAIKVHGLRVKFILLTHTHADHIAELGRLKRAVEAPAYCCQLETIPGAEPFSPGKTFQLGSLSISSFLTNGHSPGGVSYYVTGGKRNLVIVGDSLFAGSMGGGNYSYTEALKNNREKILTLPDDTIICPGHGPLTTVGEEKVHNPFFAFN</sequence>
<evidence type="ECO:0000256" key="4">
    <source>
        <dbReference type="ARBA" id="ARBA00022833"/>
    </source>
</evidence>
<dbReference type="GO" id="GO:0016787">
    <property type="term" value="F:hydrolase activity"/>
    <property type="evidence" value="ECO:0007669"/>
    <property type="project" value="UniProtKB-KW"/>
</dbReference>
<evidence type="ECO:0000313" key="8">
    <source>
        <dbReference type="Proteomes" id="UP000031594"/>
    </source>
</evidence>
<dbReference type="PANTHER" id="PTHR46233:SF3">
    <property type="entry name" value="HYDROXYACYLGLUTATHIONE HYDROLASE GLOC"/>
    <property type="match status" value="1"/>
</dbReference>
<name>A0A0C1RKS8_9BACT</name>